<keyword evidence="3" id="KW-0472">Membrane</keyword>
<feature type="region of interest" description="Disordered" evidence="2">
    <location>
        <begin position="1606"/>
        <end position="1670"/>
    </location>
</feature>
<keyword evidence="3" id="KW-0812">Transmembrane</keyword>
<keyword evidence="3" id="KW-1133">Transmembrane helix</keyword>
<dbReference type="InterPro" id="IPR050972">
    <property type="entry name" value="SDr-like"/>
</dbReference>
<dbReference type="Pfam" id="PF09479">
    <property type="entry name" value="Flg_new"/>
    <property type="match status" value="3"/>
</dbReference>
<comment type="subcellular location">
    <subcellularLocation>
        <location evidence="1">Cell envelope</location>
    </subcellularLocation>
</comment>
<dbReference type="PANTHER" id="PTHR34403">
    <property type="entry name" value="TOL-PAL SYSTEM PROTEIN TOLA"/>
    <property type="match status" value="1"/>
</dbReference>
<feature type="region of interest" description="Disordered" evidence="2">
    <location>
        <begin position="1909"/>
        <end position="2150"/>
    </location>
</feature>
<name>A0A845QFU4_9FIRM</name>
<dbReference type="NCBIfam" id="TIGR01167">
    <property type="entry name" value="LPXTG_anchor"/>
    <property type="match status" value="1"/>
</dbReference>
<feature type="compositionally biased region" description="Basic and acidic residues" evidence="2">
    <location>
        <begin position="2126"/>
        <end position="2140"/>
    </location>
</feature>
<feature type="compositionally biased region" description="Basic and acidic residues" evidence="2">
    <location>
        <begin position="2099"/>
        <end position="2113"/>
    </location>
</feature>
<dbReference type="InterPro" id="IPR013378">
    <property type="entry name" value="InlB-like_B-rpt"/>
</dbReference>
<dbReference type="GO" id="GO:0030313">
    <property type="term" value="C:cell envelope"/>
    <property type="evidence" value="ECO:0007669"/>
    <property type="project" value="UniProtKB-SubCell"/>
</dbReference>
<evidence type="ECO:0000256" key="3">
    <source>
        <dbReference type="SAM" id="Phobius"/>
    </source>
</evidence>
<sequence length="2188" mass="238018">MKTNNVVKKSISLLLCAAVVLAYSIGFINPLIADAAVNVGSNPTPKIDIAVNVPADYPGTFLDYKQELTQKLKDQGLDPSLFRITSTAVSIDTSSMNGWQVYDHYHSQAGYNSLVPADQRAMQPYRNANPSSMGGPADANILSYINKTTNKFTNSACIQFNRHIGIYQSESGASNMAFAGYGNPAYSDYMIYPAPSSNTRTFSFNIDASVINPHTLTGFGFWMNAGIKDGKVSGYLLYFNAGSAAGGTGNITIKKVSGVPADSLTTAFTGCADVAGSAKTFSLGSQKKVRLTVELKRDTVTIQQQAYDASGKLSEVQDVLRNFSISQFSSETLNGLGPWVGYSSHGCSGFSAIVYTDLEMSYEASAFDALKYVQYYQGADYKYFVNLAGASNNPGIPADGSKDYLDGINRMNNSEIFYVSNAQDGRVVTDSTYEKNADGSLKLDEIGNPILATDKDGNIIHQGLGSSNGCIATSDDYVSQMAEFIAKNYFEENHFKQAEISSEIPLASFYVKNVEDGQQLMTIHLRHLQLTNGTVDVNIFDKSKIGTASGADGKLTGYKYAVYDPNGAKVVDSGWVDGADKIPNYTFTKNSTSGTYVFELTVRDQNGNESKTFQTYLTAYLDDKEPFIEGKNEKKNKATISLTDTGEGIDDDGITFIQDGRGSGVAAYWVTNDINDIPTEDDWNVLDTAVHSYEFDLDIKSTDPLVIWVKDECGNIGNKAVFQPTHVRVEDKDGNPIDDYYVIDDKPIIVLPEENVVPPSDDEDEYHSGWTTPEGKPITPGTTPEPDDNHEIVIRPGYSKDQAAMVYLANGGTIDGKDRSQYLVTGGSSILKKIGDHDVTPEREGYTFTGWKLLKTHNEADAANPNNLETIAEQIAVASNNGGSDLIESDYYYLVAQWEVSKYTLKLDANGGSPGNVRSIENVPYGKNITAADISDDSGMQAIPVTGRGLPTKAGYIFQGWSESSDNNVSKIFKYATGISGTAAAAPTMPASNKTIYAVWKEDTSKFIVEFNSNGGSKISDQAYLTASASKYDTFSEPSRPGYTFDGWYYSEDLDDKVVVNDDGIKVFKDDVTKPTAYAGGETIKIKEKHSFVAMWTPRNDTKYTVDYYVNSGKKNADGEFIYTKGQTKTYTGTTETTVTVSEEDKLSEITVNGRRYWYDAENEQNKFTGKISGSPTLSLKLCYNAYYSMRVTSNDNTMGTVTSAIDQKEGTTPTVSWQAKSGYHVARVVVDGKIRDDLLFAGKYTLEEGIYADHDIQVVFEKGAGGSQKGIYQISTGIKGCPDGTCEISPTMNVQQGGEVQLDWKIGKNYKLDKVELDGTVLTDLTSTSLVLKGVQADHELIVYVSKKDGIPELPTIGGMQTEGQCTVTVNKYGGTTSWVSASSTQCKKGESYELQWYVGTEDELHEIHVDGKTISTAGKTGSGTKEDPYKLNVRVSGNVVIDVYFKDKGAEKPPAFREKPDEYIKVTTQIVGGPGTITGGAILKKDSDYQVEWSAGNGETNPDSDNYSYYEVVGVEVNGKEVSKDTAGQEFKNLSEDAKIVVKVAPVLHDIGLYKYGGGTISFSRTVFHKQNYKGINAVPDAGYSITKIVVDGVTILDTQLKKEEPEAQNLQPVESQTDESKETAENEENDDVQMMSLAETEDGGVQADEPAPQEEPEQTEPVEKYEVKVDSKAISDVNAKTDLNLSESQVTRNSFDMSVEGAISDHVIQVYFTKDPENGEEGDVTPAPKDNEVYLISAKTVGYAGDTRFFKGTGIFEKGTNSILTWTNPSGYTLTDVEVNNTAAPLDTTMRFDNINSDQDVLVTFKKGDTNKPPMQGDYKTGEFYITTKLVGGPGTITPSTTAMENDTKKIEWSVTSVEDQEYVVKSVTVNGEQRKDLVNLSELTLLVDQDYEIIVTIKKKGSNFIPPIVDIDTDGDGKPDINIDTDGDGEPDINIDTDGDEKPDVDIDTDGDGKPDINKDTDGDGKPDVDIDTDGDGKPDINKDTDGDGKPDVDIDTDGDGKPDINKDTDGDGKPDVDIDTDGDGKPDINKDTDGDGKPDVDIDTDGDDKPDVNIDTDGDGKPDVNVDTDGDGVPDINIDTDGDGIPDVNIDTDGDGKPDKNVDKDYNKKPNGNKKPSGNTDKNDKKSNADKKPNSNDEQPWWIPKTGDQNSLVLWISLMGAALLAVCGLVWTRIRRKSLKEDK</sequence>
<organism evidence="4 5">
    <name type="scientific">Anaerotruncus colihominis</name>
    <dbReference type="NCBI Taxonomy" id="169435"/>
    <lineage>
        <taxon>Bacteria</taxon>
        <taxon>Bacillati</taxon>
        <taxon>Bacillota</taxon>
        <taxon>Clostridia</taxon>
        <taxon>Eubacteriales</taxon>
        <taxon>Oscillospiraceae</taxon>
        <taxon>Anaerotruncus</taxon>
    </lineage>
</organism>
<feature type="compositionally biased region" description="Acidic residues" evidence="2">
    <location>
        <begin position="2071"/>
        <end position="2089"/>
    </location>
</feature>
<keyword evidence="5" id="KW-1185">Reference proteome</keyword>
<dbReference type="Proteomes" id="UP000446866">
    <property type="component" value="Unassembled WGS sequence"/>
</dbReference>
<dbReference type="PANTHER" id="PTHR34403:SF8">
    <property type="entry name" value="TOL-PAL SYSTEM PROTEIN TOLA"/>
    <property type="match status" value="1"/>
</dbReference>
<feature type="region of interest" description="Disordered" evidence="2">
    <location>
        <begin position="755"/>
        <end position="789"/>
    </location>
</feature>
<evidence type="ECO:0000313" key="4">
    <source>
        <dbReference type="EMBL" id="NBH60740.1"/>
    </source>
</evidence>
<comment type="caution">
    <text evidence="4">The sequence shown here is derived from an EMBL/GenBank/DDBJ whole genome shotgun (WGS) entry which is preliminary data.</text>
</comment>
<feature type="compositionally biased region" description="Low complexity" evidence="2">
    <location>
        <begin position="2114"/>
        <end position="2125"/>
    </location>
</feature>
<feature type="compositionally biased region" description="Acidic residues" evidence="2">
    <location>
        <begin position="1927"/>
        <end position="1943"/>
    </location>
</feature>
<dbReference type="NCBIfam" id="TIGR02543">
    <property type="entry name" value="List_Bact_rpt"/>
    <property type="match status" value="1"/>
</dbReference>
<dbReference type="Gene3D" id="2.60.40.4270">
    <property type="entry name" value="Listeria-Bacteroides repeat domain"/>
    <property type="match status" value="2"/>
</dbReference>
<feature type="compositionally biased region" description="Basic and acidic residues" evidence="2">
    <location>
        <begin position="2052"/>
        <end position="2069"/>
    </location>
</feature>
<accession>A0A845QFU4</accession>
<dbReference type="InterPro" id="IPR042229">
    <property type="entry name" value="Listeria/Bacterioides_rpt_sf"/>
</dbReference>
<feature type="transmembrane region" description="Helical" evidence="3">
    <location>
        <begin position="2157"/>
        <end position="2176"/>
    </location>
</feature>
<evidence type="ECO:0000313" key="5">
    <source>
        <dbReference type="Proteomes" id="UP000446866"/>
    </source>
</evidence>
<proteinExistence type="predicted"/>
<evidence type="ECO:0000256" key="2">
    <source>
        <dbReference type="SAM" id="MobiDB-lite"/>
    </source>
</evidence>
<dbReference type="RefSeq" id="WP_160201038.1">
    <property type="nucleotide sequence ID" value="NZ_QXWK01000004.1"/>
</dbReference>
<dbReference type="EMBL" id="QXWK01000004">
    <property type="protein sequence ID" value="NBH60740.1"/>
    <property type="molecule type" value="Genomic_DNA"/>
</dbReference>
<evidence type="ECO:0000256" key="1">
    <source>
        <dbReference type="ARBA" id="ARBA00004196"/>
    </source>
</evidence>
<protein>
    <submittedName>
        <fullName evidence="4">LPXTG cell wall anchor domain-containing protein</fullName>
    </submittedName>
</protein>
<gene>
    <name evidence="4" type="ORF">D0435_03505</name>
</gene>
<feature type="compositionally biased region" description="Basic and acidic residues" evidence="2">
    <location>
        <begin position="1944"/>
        <end position="2045"/>
    </location>
</feature>
<reference evidence="4 5" key="1">
    <citation type="submission" date="2018-08" db="EMBL/GenBank/DDBJ databases">
        <title>Murine metabolic-syndrome-specific gut microbial biobank.</title>
        <authorList>
            <person name="Liu C."/>
        </authorList>
    </citation>
    <scope>NUCLEOTIDE SEQUENCE [LARGE SCALE GENOMIC DNA]</scope>
    <source>
        <strain evidence="4 5">28</strain>
    </source>
</reference>
<feature type="compositionally biased region" description="Acidic residues" evidence="2">
    <location>
        <begin position="1654"/>
        <end position="1663"/>
    </location>
</feature>